<comment type="caution">
    <text evidence="3">The sequence shown here is derived from an EMBL/GenBank/DDBJ whole genome shotgun (WGS) entry which is preliminary data.</text>
</comment>
<reference evidence="4" key="1">
    <citation type="journal article" date="2019" name="Int. J. Syst. Evol. Microbiol.">
        <title>The Global Catalogue of Microorganisms (GCM) 10K type strain sequencing project: providing services to taxonomists for standard genome sequencing and annotation.</title>
        <authorList>
            <consortium name="The Broad Institute Genomics Platform"/>
            <consortium name="The Broad Institute Genome Sequencing Center for Infectious Disease"/>
            <person name="Wu L."/>
            <person name="Ma J."/>
        </authorList>
    </citation>
    <scope>NUCLEOTIDE SEQUENCE [LARGE SCALE GENOMIC DNA]</scope>
    <source>
        <strain evidence="4">CGMCC 1.7656</strain>
    </source>
</reference>
<organism evidence="3 4">
    <name type="scientific">Cloacibacterium rupense</name>
    <dbReference type="NCBI Taxonomy" id="517423"/>
    <lineage>
        <taxon>Bacteria</taxon>
        <taxon>Pseudomonadati</taxon>
        <taxon>Bacteroidota</taxon>
        <taxon>Flavobacteriia</taxon>
        <taxon>Flavobacteriales</taxon>
        <taxon>Weeksellaceae</taxon>
    </lineage>
</organism>
<evidence type="ECO:0000256" key="1">
    <source>
        <dbReference type="ARBA" id="ARBA00022801"/>
    </source>
</evidence>
<dbReference type="Proteomes" id="UP000620064">
    <property type="component" value="Unassembled WGS sequence"/>
</dbReference>
<dbReference type="PANTHER" id="PTHR47572">
    <property type="entry name" value="LIPOPROTEIN-RELATED"/>
    <property type="match status" value="1"/>
</dbReference>
<dbReference type="EMBL" id="BMLV01000001">
    <property type="protein sequence ID" value="GGP01496.1"/>
    <property type="molecule type" value="Genomic_DNA"/>
</dbReference>
<gene>
    <name evidence="3" type="ORF">GCM10010992_02110</name>
</gene>
<evidence type="ECO:0000313" key="4">
    <source>
        <dbReference type="Proteomes" id="UP000620064"/>
    </source>
</evidence>
<dbReference type="PANTHER" id="PTHR47572:SF4">
    <property type="entry name" value="LACTONASE DRP35"/>
    <property type="match status" value="1"/>
</dbReference>
<keyword evidence="4" id="KW-1185">Reference proteome</keyword>
<name>A0ABQ2NH26_9FLAO</name>
<feature type="domain" description="SMP-30/Gluconolactonase/LRE-like region" evidence="2">
    <location>
        <begin position="45"/>
        <end position="285"/>
    </location>
</feature>
<proteinExistence type="predicted"/>
<dbReference type="InterPro" id="IPR051262">
    <property type="entry name" value="SMP-30/CGR1_Lactonase"/>
</dbReference>
<dbReference type="InterPro" id="IPR013658">
    <property type="entry name" value="SGL"/>
</dbReference>
<keyword evidence="1" id="KW-0378">Hydrolase</keyword>
<dbReference type="Pfam" id="PF08450">
    <property type="entry name" value="SGL"/>
    <property type="match status" value="1"/>
</dbReference>
<protein>
    <submittedName>
        <fullName evidence="3">Gluconolactonase</fullName>
    </submittedName>
</protein>
<dbReference type="RefSeq" id="WP_188616224.1">
    <property type="nucleotide sequence ID" value="NZ_BMLV01000001.1"/>
</dbReference>
<accession>A0ABQ2NH26</accession>
<dbReference type="InterPro" id="IPR011042">
    <property type="entry name" value="6-blade_b-propeller_TolB-like"/>
</dbReference>
<sequence length="299" mass="33684">MTYKYSVLFFLLLLLINCNSKGVLNSKEIVQKNARIQLVSDKFSFTEGPASDSFGNVYFTDQPNDKIYFWDWKTNKIAEFRTGSGRANGTFFDKNDNLITCSDEKGQILKISKSGIAEILTTDFNGKRLNGPNDLWLDGKGGIYFTDPLYVRDYWQDFYQEIFEKNLYYRNSEGKITKLDTFTQPNGIVGSQKLKKLYVSDIDANKTYVYDILGEGKLGNKKLFCDLGSDGMTLDNLGNLYLTGKGVTVFDKNGTKILNIAVPENWTANVTFGGENFSTLFVTASKSVYTLKMNVAGIK</sequence>
<evidence type="ECO:0000313" key="3">
    <source>
        <dbReference type="EMBL" id="GGP01496.1"/>
    </source>
</evidence>
<dbReference type="Gene3D" id="2.120.10.30">
    <property type="entry name" value="TolB, C-terminal domain"/>
    <property type="match status" value="1"/>
</dbReference>
<dbReference type="SUPFAM" id="SSF63829">
    <property type="entry name" value="Calcium-dependent phosphotriesterase"/>
    <property type="match status" value="1"/>
</dbReference>
<evidence type="ECO:0000259" key="2">
    <source>
        <dbReference type="Pfam" id="PF08450"/>
    </source>
</evidence>